<comment type="similarity">
    <text evidence="2">Belongs to the HOP2 family.</text>
</comment>
<evidence type="ECO:0000256" key="3">
    <source>
        <dbReference type="ARBA" id="ARBA00023172"/>
    </source>
</evidence>
<reference evidence="8" key="2">
    <citation type="journal article" date="2020" name="Nat. Commun.">
        <title>Large-scale genome sequencing of mycorrhizal fungi provides insights into the early evolution of symbiotic traits.</title>
        <authorList>
            <person name="Miyauchi S."/>
            <person name="Kiss E."/>
            <person name="Kuo A."/>
            <person name="Drula E."/>
            <person name="Kohler A."/>
            <person name="Sanchez-Garcia M."/>
            <person name="Morin E."/>
            <person name="Andreopoulos B."/>
            <person name="Barry K.W."/>
            <person name="Bonito G."/>
            <person name="Buee M."/>
            <person name="Carver A."/>
            <person name="Chen C."/>
            <person name="Cichocki N."/>
            <person name="Clum A."/>
            <person name="Culley D."/>
            <person name="Crous P.W."/>
            <person name="Fauchery L."/>
            <person name="Girlanda M."/>
            <person name="Hayes R.D."/>
            <person name="Keri Z."/>
            <person name="LaButti K."/>
            <person name="Lipzen A."/>
            <person name="Lombard V."/>
            <person name="Magnuson J."/>
            <person name="Maillard F."/>
            <person name="Murat C."/>
            <person name="Nolan M."/>
            <person name="Ohm R.A."/>
            <person name="Pangilinan J."/>
            <person name="Pereira M.F."/>
            <person name="Perotto S."/>
            <person name="Peter M."/>
            <person name="Pfister S."/>
            <person name="Riley R."/>
            <person name="Sitrit Y."/>
            <person name="Stielow J.B."/>
            <person name="Szollosi G."/>
            <person name="Zifcakova L."/>
            <person name="Stursova M."/>
            <person name="Spatafora J.W."/>
            <person name="Tedersoo L."/>
            <person name="Vaario L.M."/>
            <person name="Yamada A."/>
            <person name="Yan M."/>
            <person name="Wang P."/>
            <person name="Xu J."/>
            <person name="Bruns T."/>
            <person name="Baldrian P."/>
            <person name="Vilgalys R."/>
            <person name="Dunand C."/>
            <person name="Henrissat B."/>
            <person name="Grigoriev I.V."/>
            <person name="Hibbett D."/>
            <person name="Nagy L.G."/>
            <person name="Martin F.M."/>
        </authorList>
    </citation>
    <scope>NUCLEOTIDE SEQUENCE</scope>
    <source>
        <strain evidence="8">Prilba</strain>
    </source>
</reference>
<feature type="domain" description="Homologous-pairing protein 2 winged helix" evidence="7">
    <location>
        <begin position="16"/>
        <end position="77"/>
    </location>
</feature>
<dbReference type="EMBL" id="WHVB01000002">
    <property type="protein sequence ID" value="KAF8486428.1"/>
    <property type="molecule type" value="Genomic_DNA"/>
</dbReference>
<dbReference type="GO" id="GO:0120231">
    <property type="term" value="C:DNA recombinase auxiliary factor complex"/>
    <property type="evidence" value="ECO:0007669"/>
    <property type="project" value="TreeGrafter"/>
</dbReference>
<accession>A0A9P5N4Y7</accession>
<dbReference type="Proteomes" id="UP000759537">
    <property type="component" value="Unassembled WGS sequence"/>
</dbReference>
<keyword evidence="9" id="KW-1185">Reference proteome</keyword>
<organism evidence="8 9">
    <name type="scientific">Russula ochroleuca</name>
    <dbReference type="NCBI Taxonomy" id="152965"/>
    <lineage>
        <taxon>Eukaryota</taxon>
        <taxon>Fungi</taxon>
        <taxon>Dikarya</taxon>
        <taxon>Basidiomycota</taxon>
        <taxon>Agaricomycotina</taxon>
        <taxon>Agaricomycetes</taxon>
        <taxon>Russulales</taxon>
        <taxon>Russulaceae</taxon>
        <taxon>Russula</taxon>
    </lineage>
</organism>
<dbReference type="InterPro" id="IPR036388">
    <property type="entry name" value="WH-like_DNA-bd_sf"/>
</dbReference>
<gene>
    <name evidence="8" type="ORF">DFH94DRAFT_713272</name>
</gene>
<keyword evidence="4" id="KW-0539">Nucleus</keyword>
<evidence type="ECO:0000256" key="1">
    <source>
        <dbReference type="ARBA" id="ARBA00004123"/>
    </source>
</evidence>
<dbReference type="PANTHER" id="PTHR15938">
    <property type="entry name" value="TBP-1 INTERACTING PROTEIN"/>
    <property type="match status" value="1"/>
</dbReference>
<dbReference type="GO" id="GO:0120230">
    <property type="term" value="F:recombinase activator activity"/>
    <property type="evidence" value="ECO:0007669"/>
    <property type="project" value="TreeGrafter"/>
</dbReference>
<dbReference type="Pfam" id="PF07106">
    <property type="entry name" value="WHD_TBPIP"/>
    <property type="match status" value="1"/>
</dbReference>
<dbReference type="InterPro" id="IPR010776">
    <property type="entry name" value="Hop2_WH_dom"/>
</dbReference>
<sequence>MASKAKSDVKALKGQDAENKVLDYIKRINRPYGAVDISANLKGAVPKTATQKILLALAEKGEVTQKTYGKATLFVANQGNLDALPEKKFKDLAEETEALSERNKALAAELKAASAELAQIKSTPTDTELAAQIDETESKVAKLGEQLEPLRAGTPLVSPAELDALDAEWTKWRSEWVRRRKVFYNFWALVSDPLSPPDADQLAEDLGIEYDTPEHLEVERGRLCAPATHASKRR</sequence>
<evidence type="ECO:0000256" key="2">
    <source>
        <dbReference type="ARBA" id="ARBA00007922"/>
    </source>
</evidence>
<feature type="coiled-coil region" evidence="6">
    <location>
        <begin position="89"/>
        <end position="123"/>
    </location>
</feature>
<evidence type="ECO:0000256" key="6">
    <source>
        <dbReference type="SAM" id="Coils"/>
    </source>
</evidence>
<proteinExistence type="inferred from homology"/>
<protein>
    <submittedName>
        <fullName evidence="8">TBPIP-domain-containing protein</fullName>
    </submittedName>
</protein>
<dbReference type="OrthoDB" id="272266at2759"/>
<dbReference type="GO" id="GO:0003690">
    <property type="term" value="F:double-stranded DNA binding"/>
    <property type="evidence" value="ECO:0007669"/>
    <property type="project" value="TreeGrafter"/>
</dbReference>
<keyword evidence="3" id="KW-0233">DNA recombination</keyword>
<evidence type="ECO:0000256" key="4">
    <source>
        <dbReference type="ARBA" id="ARBA00023242"/>
    </source>
</evidence>
<dbReference type="Gene3D" id="1.10.10.10">
    <property type="entry name" value="Winged helix-like DNA-binding domain superfamily/Winged helix DNA-binding domain"/>
    <property type="match status" value="1"/>
</dbReference>
<dbReference type="GO" id="GO:0010774">
    <property type="term" value="P:meiotic strand invasion involved in reciprocal meiotic recombination"/>
    <property type="evidence" value="ECO:0007669"/>
    <property type="project" value="TreeGrafter"/>
</dbReference>
<keyword evidence="6" id="KW-0175">Coiled coil</keyword>
<name>A0A9P5N4Y7_9AGAM</name>
<evidence type="ECO:0000313" key="8">
    <source>
        <dbReference type="EMBL" id="KAF8486428.1"/>
    </source>
</evidence>
<evidence type="ECO:0000259" key="7">
    <source>
        <dbReference type="Pfam" id="PF07106"/>
    </source>
</evidence>
<keyword evidence="5" id="KW-0469">Meiosis</keyword>
<comment type="subcellular location">
    <subcellularLocation>
        <location evidence="1">Nucleus</location>
    </subcellularLocation>
</comment>
<dbReference type="PANTHER" id="PTHR15938:SF0">
    <property type="entry name" value="HOMOLOGOUS-PAIRING PROTEIN 2 HOMOLOG"/>
    <property type="match status" value="1"/>
</dbReference>
<dbReference type="GO" id="GO:0000794">
    <property type="term" value="C:condensed nuclear chromosome"/>
    <property type="evidence" value="ECO:0007669"/>
    <property type="project" value="TreeGrafter"/>
</dbReference>
<evidence type="ECO:0000313" key="9">
    <source>
        <dbReference type="Proteomes" id="UP000759537"/>
    </source>
</evidence>
<evidence type="ECO:0000256" key="5">
    <source>
        <dbReference type="ARBA" id="ARBA00023254"/>
    </source>
</evidence>
<dbReference type="GO" id="GO:0007129">
    <property type="term" value="P:homologous chromosome pairing at meiosis"/>
    <property type="evidence" value="ECO:0007669"/>
    <property type="project" value="TreeGrafter"/>
</dbReference>
<comment type="caution">
    <text evidence="8">The sequence shown here is derived from an EMBL/GenBank/DDBJ whole genome shotgun (WGS) entry which is preliminary data.</text>
</comment>
<reference evidence="8" key="1">
    <citation type="submission" date="2019-10" db="EMBL/GenBank/DDBJ databases">
        <authorList>
            <consortium name="DOE Joint Genome Institute"/>
            <person name="Kuo A."/>
            <person name="Miyauchi S."/>
            <person name="Kiss E."/>
            <person name="Drula E."/>
            <person name="Kohler A."/>
            <person name="Sanchez-Garcia M."/>
            <person name="Andreopoulos B."/>
            <person name="Barry K.W."/>
            <person name="Bonito G."/>
            <person name="Buee M."/>
            <person name="Carver A."/>
            <person name="Chen C."/>
            <person name="Cichocki N."/>
            <person name="Clum A."/>
            <person name="Culley D."/>
            <person name="Crous P.W."/>
            <person name="Fauchery L."/>
            <person name="Girlanda M."/>
            <person name="Hayes R."/>
            <person name="Keri Z."/>
            <person name="LaButti K."/>
            <person name="Lipzen A."/>
            <person name="Lombard V."/>
            <person name="Magnuson J."/>
            <person name="Maillard F."/>
            <person name="Morin E."/>
            <person name="Murat C."/>
            <person name="Nolan M."/>
            <person name="Ohm R."/>
            <person name="Pangilinan J."/>
            <person name="Pereira M."/>
            <person name="Perotto S."/>
            <person name="Peter M."/>
            <person name="Riley R."/>
            <person name="Sitrit Y."/>
            <person name="Stielow B."/>
            <person name="Szollosi G."/>
            <person name="Zifcakova L."/>
            <person name="Stursova M."/>
            <person name="Spatafora J.W."/>
            <person name="Tedersoo L."/>
            <person name="Vaario L.-M."/>
            <person name="Yamada A."/>
            <person name="Yan M."/>
            <person name="Wang P."/>
            <person name="Xu J."/>
            <person name="Bruns T."/>
            <person name="Baldrian P."/>
            <person name="Vilgalys R."/>
            <person name="Henrissat B."/>
            <person name="Grigoriev I.V."/>
            <person name="Hibbett D."/>
            <person name="Nagy L.G."/>
            <person name="Martin F.M."/>
        </authorList>
    </citation>
    <scope>NUCLEOTIDE SEQUENCE</scope>
    <source>
        <strain evidence="8">Prilba</strain>
    </source>
</reference>
<dbReference type="AlphaFoldDB" id="A0A9P5N4Y7"/>
<dbReference type="GO" id="GO:0000709">
    <property type="term" value="P:meiotic joint molecule formation"/>
    <property type="evidence" value="ECO:0007669"/>
    <property type="project" value="TreeGrafter"/>
</dbReference>